<dbReference type="GO" id="GO:0006006">
    <property type="term" value="P:glucose metabolic process"/>
    <property type="evidence" value="ECO:0007669"/>
    <property type="project" value="UniProtKB-KW"/>
</dbReference>
<dbReference type="PANTHER" id="PTHR30344:SF1">
    <property type="entry name" value="6-PHOSPHOGLUCONOLACTONASE"/>
    <property type="match status" value="1"/>
</dbReference>
<keyword evidence="4" id="KW-1185">Reference proteome</keyword>
<reference evidence="3" key="1">
    <citation type="submission" date="2020-08" db="EMBL/GenBank/DDBJ databases">
        <title>Genomic Encyclopedia of Type Strains, Phase IV (KMG-V): Genome sequencing to study the core and pangenomes of soil and plant-associated prokaryotes.</title>
        <authorList>
            <person name="Whitman W."/>
        </authorList>
    </citation>
    <scope>NUCLEOTIDE SEQUENCE [LARGE SCALE GENOMIC DNA]</scope>
    <source>
        <strain evidence="3">M8UP27</strain>
    </source>
</reference>
<keyword evidence="2" id="KW-0119">Carbohydrate metabolism</keyword>
<evidence type="ECO:0000313" key="4">
    <source>
        <dbReference type="Proteomes" id="UP000568106"/>
    </source>
</evidence>
<gene>
    <name evidence="3" type="ORF">HDF09_000707</name>
</gene>
<dbReference type="GO" id="GO:0016853">
    <property type="term" value="F:isomerase activity"/>
    <property type="evidence" value="ECO:0007669"/>
    <property type="project" value="UniProtKB-KW"/>
</dbReference>
<dbReference type="PANTHER" id="PTHR30344">
    <property type="entry name" value="6-PHOSPHOGLUCONOLACTONASE-RELATED"/>
    <property type="match status" value="1"/>
</dbReference>
<dbReference type="InterPro" id="IPR050282">
    <property type="entry name" value="Cycloisomerase_2"/>
</dbReference>
<organism evidence="3 4">
    <name type="scientific">Tunturiibacter empetritectus</name>
    <dbReference type="NCBI Taxonomy" id="3069691"/>
    <lineage>
        <taxon>Bacteria</taxon>
        <taxon>Pseudomonadati</taxon>
        <taxon>Acidobacteriota</taxon>
        <taxon>Terriglobia</taxon>
        <taxon>Terriglobales</taxon>
        <taxon>Acidobacteriaceae</taxon>
        <taxon>Tunturiibacter</taxon>
    </lineage>
</organism>
<dbReference type="Pfam" id="PF10282">
    <property type="entry name" value="Lactonase"/>
    <property type="match status" value="1"/>
</dbReference>
<name>A0A7W8IFH9_9BACT</name>
<dbReference type="SUPFAM" id="SSF75011">
    <property type="entry name" value="3-carboxy-cis,cis-mucoante lactonizing enzyme"/>
    <property type="match status" value="1"/>
</dbReference>
<evidence type="ECO:0000256" key="1">
    <source>
        <dbReference type="ARBA" id="ARBA00005564"/>
    </source>
</evidence>
<keyword evidence="2" id="KW-0313">Glucose metabolism</keyword>
<dbReference type="EMBL" id="JACHDY010000001">
    <property type="protein sequence ID" value="MBB5316057.1"/>
    <property type="molecule type" value="Genomic_DNA"/>
</dbReference>
<proteinExistence type="inferred from homology"/>
<sequence length="374" mass="40043">MKQRSSLNRRHFLRIVGAAPLALRTSVARGLPSSPRLAYVGSGCGEIYVFQIDGPNWTLMQIVACKAPASLTVHPNRRILYAVNQVASHQHLPTGSVETFTLAPDGRLAAFSKTSLSLSATLPRHLALSPDGKRAVVAIHGGGAYNLLTFLDGGLRPQITGILKESGCGPTALHQLSAHPSMALFDTTQSRVLTSDTGSDRISVFAVNETSLTVHQRFATDAGSGPAHLLLHPKGDILFVANQLNCSLCSYKYDPERGRILHCIQCIAEDTGGPLALHPSGRTLYTTGGSEDDVIQAWHIDRTTGRLNRLQSWHQPSARSVAITAERNTLLVVSDTLDGVLRFAAEPADGRLHPPTLAAEVPKPLSIATLSDSV</sequence>
<evidence type="ECO:0000313" key="3">
    <source>
        <dbReference type="EMBL" id="MBB5316057.1"/>
    </source>
</evidence>
<evidence type="ECO:0000256" key="2">
    <source>
        <dbReference type="ARBA" id="ARBA00022526"/>
    </source>
</evidence>
<accession>A0A7W8IFH9</accession>
<dbReference type="PROSITE" id="PS51318">
    <property type="entry name" value="TAT"/>
    <property type="match status" value="1"/>
</dbReference>
<dbReference type="InterPro" id="IPR015943">
    <property type="entry name" value="WD40/YVTN_repeat-like_dom_sf"/>
</dbReference>
<comment type="caution">
    <text evidence="3">The sequence shown here is derived from an EMBL/GenBank/DDBJ whole genome shotgun (WGS) entry which is preliminary data.</text>
</comment>
<dbReference type="Proteomes" id="UP000568106">
    <property type="component" value="Unassembled WGS sequence"/>
</dbReference>
<dbReference type="AlphaFoldDB" id="A0A7W8IFH9"/>
<dbReference type="InterPro" id="IPR006311">
    <property type="entry name" value="TAT_signal"/>
</dbReference>
<dbReference type="Gene3D" id="2.130.10.10">
    <property type="entry name" value="YVTN repeat-like/Quinoprotein amine dehydrogenase"/>
    <property type="match status" value="1"/>
</dbReference>
<protein>
    <submittedName>
        <fullName evidence="3">6-phosphogluconolactonase (Cycloisomerase 2 family)</fullName>
    </submittedName>
</protein>
<comment type="similarity">
    <text evidence="1">Belongs to the cycloisomerase 2 family.</text>
</comment>
<dbReference type="GO" id="GO:0017057">
    <property type="term" value="F:6-phosphogluconolactonase activity"/>
    <property type="evidence" value="ECO:0007669"/>
    <property type="project" value="TreeGrafter"/>
</dbReference>
<dbReference type="InterPro" id="IPR019405">
    <property type="entry name" value="Lactonase_7-beta_prop"/>
</dbReference>